<proteinExistence type="predicted"/>
<dbReference type="AlphaFoldDB" id="A0ABD0X8K7"/>
<evidence type="ECO:0000256" key="1">
    <source>
        <dbReference type="SAM" id="MobiDB-lite"/>
    </source>
</evidence>
<dbReference type="EMBL" id="JAGEUA010000002">
    <property type="protein sequence ID" value="KAL1005085.1"/>
    <property type="molecule type" value="Genomic_DNA"/>
</dbReference>
<feature type="region of interest" description="Disordered" evidence="1">
    <location>
        <begin position="129"/>
        <end position="157"/>
    </location>
</feature>
<evidence type="ECO:0000313" key="2">
    <source>
        <dbReference type="EMBL" id="KAL1005085.1"/>
    </source>
</evidence>
<sequence>MEDPALDKSGLSVDVKEEMEDPALDKSGLSVDVKEELEDPALDKSGLSVDIKEEMEDPALGESGLSVDIKEEMEDPALDKSGLSVDVKEELEDPALDKSGLSVDIKEEMEDPALGESGLSVDVKEEMEDPVLGGSQRQEATPVYEESTGKHESGLSVDGKKKIKNSVLEFARIGFPNSGCTPGTIVKHMQLRLWDVTTTAQGQPAASKRGPTYAASGSADMSGHLSTYEADILPTEPECPGRVSPNAGCTPGTIVNHMPFCAFLSRGGKWDFTTTAQGQPAASKRASGSADMSGHLSTYEPDILPTEPDDYGQLFFKSSLPFSNWNDPKSLIQSSTPLKMQLSKKLSLPGEEWDVKPAAKDTMQP</sequence>
<feature type="region of interest" description="Disordered" evidence="1">
    <location>
        <begin position="199"/>
        <end position="220"/>
    </location>
</feature>
<comment type="caution">
    <text evidence="2">The sequence shown here is derived from an EMBL/GenBank/DDBJ whole genome shotgun (WGS) entry which is preliminary data.</text>
</comment>
<name>A0ABD0X8K7_UMBPY</name>
<accession>A0ABD0X8K7</accession>
<gene>
    <name evidence="2" type="ORF">UPYG_G00054300</name>
</gene>
<feature type="non-terminal residue" evidence="2">
    <location>
        <position position="365"/>
    </location>
</feature>
<reference evidence="2 3" key="1">
    <citation type="submission" date="2024-06" db="EMBL/GenBank/DDBJ databases">
        <authorList>
            <person name="Pan Q."/>
            <person name="Wen M."/>
            <person name="Jouanno E."/>
            <person name="Zahm M."/>
            <person name="Klopp C."/>
            <person name="Cabau C."/>
            <person name="Louis A."/>
            <person name="Berthelot C."/>
            <person name="Parey E."/>
            <person name="Roest Crollius H."/>
            <person name="Montfort J."/>
            <person name="Robinson-Rechavi M."/>
            <person name="Bouchez O."/>
            <person name="Lampietro C."/>
            <person name="Lopez Roques C."/>
            <person name="Donnadieu C."/>
            <person name="Postlethwait J."/>
            <person name="Bobe J."/>
            <person name="Verreycken H."/>
            <person name="Guiguen Y."/>
        </authorList>
    </citation>
    <scope>NUCLEOTIDE SEQUENCE [LARGE SCALE GENOMIC DNA]</scope>
    <source>
        <strain evidence="2">Up_M1</strain>
        <tissue evidence="2">Testis</tissue>
    </source>
</reference>
<feature type="region of interest" description="Disordered" evidence="1">
    <location>
        <begin position="1"/>
        <end position="101"/>
    </location>
</feature>
<dbReference type="Proteomes" id="UP001557470">
    <property type="component" value="Unassembled WGS sequence"/>
</dbReference>
<feature type="region of interest" description="Disordered" evidence="1">
    <location>
        <begin position="274"/>
        <end position="293"/>
    </location>
</feature>
<protein>
    <submittedName>
        <fullName evidence="2">Uncharacterized protein</fullName>
    </submittedName>
</protein>
<keyword evidence="3" id="KW-1185">Reference proteome</keyword>
<organism evidence="2 3">
    <name type="scientific">Umbra pygmaea</name>
    <name type="common">Eastern mudminnow</name>
    <dbReference type="NCBI Taxonomy" id="75934"/>
    <lineage>
        <taxon>Eukaryota</taxon>
        <taxon>Metazoa</taxon>
        <taxon>Chordata</taxon>
        <taxon>Craniata</taxon>
        <taxon>Vertebrata</taxon>
        <taxon>Euteleostomi</taxon>
        <taxon>Actinopterygii</taxon>
        <taxon>Neopterygii</taxon>
        <taxon>Teleostei</taxon>
        <taxon>Protacanthopterygii</taxon>
        <taxon>Esociformes</taxon>
        <taxon>Umbridae</taxon>
        <taxon>Umbra</taxon>
    </lineage>
</organism>
<evidence type="ECO:0000313" key="3">
    <source>
        <dbReference type="Proteomes" id="UP001557470"/>
    </source>
</evidence>